<evidence type="ECO:0000313" key="2">
    <source>
        <dbReference type="Proteomes" id="UP000821865"/>
    </source>
</evidence>
<protein>
    <submittedName>
        <fullName evidence="1">Uncharacterized protein</fullName>
    </submittedName>
</protein>
<sequence length="311" mass="33608">MEANATCADHLCVCPSLQPLAEAGHCDTIDSSLPLALGTNCTDNAQCSHFAACMQGQCSCPPNYEPSDERHCHAARLDALSMTSWIAVLILTSGFLVMLLLAVYVFMIGQRRAAHTSIMMTYCPANSSRPPSLLLVPATSIDTAAAQYDDGRISTGFGTDRQHPMRDWPYPGARDSWLEALDLHAQDAPEGSEPHYSLSLPINPFTLQGNSEEKRCASESLLQSPHTPTLPSSRESGSHESSASEKTPTSVSSGSSFREQLTISSVAWGSIGNSLDSLLSIPVVARVHTRSRMTETTSESKKELYLSVEKF</sequence>
<reference evidence="1" key="1">
    <citation type="submission" date="2020-05" db="EMBL/GenBank/DDBJ databases">
        <title>Large-scale comparative analyses of tick genomes elucidate their genetic diversity and vector capacities.</title>
        <authorList>
            <person name="Jia N."/>
            <person name="Wang J."/>
            <person name="Shi W."/>
            <person name="Du L."/>
            <person name="Sun Y."/>
            <person name="Zhan W."/>
            <person name="Jiang J."/>
            <person name="Wang Q."/>
            <person name="Zhang B."/>
            <person name="Ji P."/>
            <person name="Sakyi L.B."/>
            <person name="Cui X."/>
            <person name="Yuan T."/>
            <person name="Jiang B."/>
            <person name="Yang W."/>
            <person name="Lam T.T.-Y."/>
            <person name="Chang Q."/>
            <person name="Ding S."/>
            <person name="Wang X."/>
            <person name="Zhu J."/>
            <person name="Ruan X."/>
            <person name="Zhao L."/>
            <person name="Wei J."/>
            <person name="Que T."/>
            <person name="Du C."/>
            <person name="Cheng J."/>
            <person name="Dai P."/>
            <person name="Han X."/>
            <person name="Huang E."/>
            <person name="Gao Y."/>
            <person name="Liu J."/>
            <person name="Shao H."/>
            <person name="Ye R."/>
            <person name="Li L."/>
            <person name="Wei W."/>
            <person name="Wang X."/>
            <person name="Wang C."/>
            <person name="Yang T."/>
            <person name="Huo Q."/>
            <person name="Li W."/>
            <person name="Guo W."/>
            <person name="Chen H."/>
            <person name="Zhou L."/>
            <person name="Ni X."/>
            <person name="Tian J."/>
            <person name="Zhou Y."/>
            <person name="Sheng Y."/>
            <person name="Liu T."/>
            <person name="Pan Y."/>
            <person name="Xia L."/>
            <person name="Li J."/>
            <person name="Zhao F."/>
            <person name="Cao W."/>
        </authorList>
    </citation>
    <scope>NUCLEOTIDE SEQUENCE</scope>
    <source>
        <strain evidence="1">Dsil-2018</strain>
    </source>
</reference>
<proteinExistence type="predicted"/>
<organism evidence="1 2">
    <name type="scientific">Dermacentor silvarum</name>
    <name type="common">Tick</name>
    <dbReference type="NCBI Taxonomy" id="543639"/>
    <lineage>
        <taxon>Eukaryota</taxon>
        <taxon>Metazoa</taxon>
        <taxon>Ecdysozoa</taxon>
        <taxon>Arthropoda</taxon>
        <taxon>Chelicerata</taxon>
        <taxon>Arachnida</taxon>
        <taxon>Acari</taxon>
        <taxon>Parasitiformes</taxon>
        <taxon>Ixodida</taxon>
        <taxon>Ixodoidea</taxon>
        <taxon>Ixodidae</taxon>
        <taxon>Rhipicephalinae</taxon>
        <taxon>Dermacentor</taxon>
    </lineage>
</organism>
<keyword evidence="2" id="KW-1185">Reference proteome</keyword>
<accession>A0ACB8D6H9</accession>
<dbReference type="Proteomes" id="UP000821865">
    <property type="component" value="Chromosome 3"/>
</dbReference>
<name>A0ACB8D6H9_DERSI</name>
<gene>
    <name evidence="1" type="ORF">HPB49_015544</name>
</gene>
<comment type="caution">
    <text evidence="1">The sequence shown here is derived from an EMBL/GenBank/DDBJ whole genome shotgun (WGS) entry which is preliminary data.</text>
</comment>
<dbReference type="EMBL" id="CM023472">
    <property type="protein sequence ID" value="KAH7959961.1"/>
    <property type="molecule type" value="Genomic_DNA"/>
</dbReference>
<evidence type="ECO:0000313" key="1">
    <source>
        <dbReference type="EMBL" id="KAH7959961.1"/>
    </source>
</evidence>